<dbReference type="Proteomes" id="UP000243205">
    <property type="component" value="Unassembled WGS sequence"/>
</dbReference>
<proteinExistence type="predicted"/>
<gene>
    <name evidence="2" type="ORF">SAMN05661003_104112</name>
</gene>
<evidence type="ECO:0000256" key="1">
    <source>
        <dbReference type="SAM" id="MobiDB-lite"/>
    </source>
</evidence>
<dbReference type="EMBL" id="FNAQ01000004">
    <property type="protein sequence ID" value="SDE15753.1"/>
    <property type="molecule type" value="Genomic_DNA"/>
</dbReference>
<evidence type="ECO:0000313" key="3">
    <source>
        <dbReference type="Proteomes" id="UP000243205"/>
    </source>
</evidence>
<protein>
    <submittedName>
        <fullName evidence="2">Uncharacterized protein</fullName>
    </submittedName>
</protein>
<dbReference type="AlphaFoldDB" id="A0A1G7ALY8"/>
<sequence>MSLDGLAAALEAGRRIDDERAWQNALNQRDNTIWELNETINNLVNDRDGWRNYARQLEGRLTSTQETLADRRQYLSDMRYELRDTKEELLEMRQALPRTKGEVAALRTRLEKLPNTSAAAEDAANIVRMSLAFLKQQAPGLVLPYLITAVRQSITNDYLHITRSEQIQALARNLHRAIPTLEKLNMALRPWDSKDLVQHLRDSISRIYGCNAEDPAKILPNIVGTDSLPHAQLNLLSALEDQSRLKTPTPEKIPLDLASQELAEIRKTKDPFRAYDFARRVDAPPGIITEMQQIIIGYCLQKKEAYLLYLFARDVPGADVAAIQKIVNEWGRYPDVMLFGRDIEGANLRAIEKELSGLPADEGYYTLPFALHVKGMDVKLLQGVMLKYLEKNKNQFAAGAGYSFAVNVEGANVEAFYAAIDRKHLTSDQLQTLDNKLKWYRLQQEPFESQLPYMHEEADATGPAETSPAGPEDENAEESRLSA</sequence>
<keyword evidence="3" id="KW-1185">Reference proteome</keyword>
<feature type="region of interest" description="Disordered" evidence="1">
    <location>
        <begin position="450"/>
        <end position="483"/>
    </location>
</feature>
<organism evidence="2 3">
    <name type="scientific">Desulfuromonas thiophila</name>
    <dbReference type="NCBI Taxonomy" id="57664"/>
    <lineage>
        <taxon>Bacteria</taxon>
        <taxon>Pseudomonadati</taxon>
        <taxon>Thermodesulfobacteriota</taxon>
        <taxon>Desulfuromonadia</taxon>
        <taxon>Desulfuromonadales</taxon>
        <taxon>Desulfuromonadaceae</taxon>
        <taxon>Desulfuromonas</taxon>
    </lineage>
</organism>
<reference evidence="3" key="1">
    <citation type="submission" date="2016-10" db="EMBL/GenBank/DDBJ databases">
        <authorList>
            <person name="Varghese N."/>
            <person name="Submissions S."/>
        </authorList>
    </citation>
    <scope>NUCLEOTIDE SEQUENCE [LARGE SCALE GENOMIC DNA]</scope>
    <source>
        <strain evidence="3">DSM 8987</strain>
    </source>
</reference>
<accession>A0A1G7ALY8</accession>
<dbReference type="STRING" id="57664.SAMN05661003_104112"/>
<evidence type="ECO:0000313" key="2">
    <source>
        <dbReference type="EMBL" id="SDE15753.1"/>
    </source>
</evidence>
<dbReference type="RefSeq" id="WP_092077184.1">
    <property type="nucleotide sequence ID" value="NZ_FNAQ01000004.1"/>
</dbReference>
<name>A0A1G7ALY8_9BACT</name>